<evidence type="ECO:0000313" key="1">
    <source>
        <dbReference type="EMBL" id="MBU9720302.1"/>
    </source>
</evidence>
<reference evidence="1 2" key="1">
    <citation type="submission" date="2021-06" db="EMBL/GenBank/DDBJ databases">
        <title>Bacillus sp. RD4P76, an endophyte from a halophyte.</title>
        <authorList>
            <person name="Sun J.-Q."/>
        </authorList>
    </citation>
    <scope>NUCLEOTIDE SEQUENCE [LARGE SCALE GENOMIC DNA]</scope>
    <source>
        <strain evidence="1 2">JCM 17098</strain>
    </source>
</reference>
<evidence type="ECO:0000313" key="2">
    <source>
        <dbReference type="Proteomes" id="UP000790580"/>
    </source>
</evidence>
<dbReference type="Proteomes" id="UP000790580">
    <property type="component" value="Unassembled WGS sequence"/>
</dbReference>
<name>A0ABS6JP10_9BACI</name>
<keyword evidence="2" id="KW-1185">Reference proteome</keyword>
<organism evidence="1 2">
    <name type="scientific">Evansella alkalicola</name>
    <dbReference type="NCBI Taxonomy" id="745819"/>
    <lineage>
        <taxon>Bacteria</taxon>
        <taxon>Bacillati</taxon>
        <taxon>Bacillota</taxon>
        <taxon>Bacilli</taxon>
        <taxon>Bacillales</taxon>
        <taxon>Bacillaceae</taxon>
        <taxon>Evansella</taxon>
    </lineage>
</organism>
<proteinExistence type="predicted"/>
<comment type="caution">
    <text evidence="1">The sequence shown here is derived from an EMBL/GenBank/DDBJ whole genome shotgun (WGS) entry which is preliminary data.</text>
</comment>
<dbReference type="EMBL" id="JAHQCR010000016">
    <property type="protein sequence ID" value="MBU9720302.1"/>
    <property type="molecule type" value="Genomic_DNA"/>
</dbReference>
<gene>
    <name evidence="1" type="ORF">KS407_02470</name>
</gene>
<protein>
    <submittedName>
        <fullName evidence="1">Uncharacterized protein</fullName>
    </submittedName>
</protein>
<accession>A0ABS6JP10</accession>
<sequence length="59" mass="6880">MAKERSKLVVDGMDDFINSHREEIAQEFGVFQSTLQTDQKAHMNSVTKKIVKQKNEEKR</sequence>
<dbReference type="RefSeq" id="WP_088075710.1">
    <property type="nucleotide sequence ID" value="NZ_JAHQCR010000016.1"/>
</dbReference>